<evidence type="ECO:0000259" key="6">
    <source>
        <dbReference type="Pfam" id="PF03328"/>
    </source>
</evidence>
<feature type="binding site" evidence="5">
    <location>
        <position position="123"/>
    </location>
    <ligand>
        <name>Mg(2+)</name>
        <dbReference type="ChEBI" id="CHEBI:18420"/>
    </ligand>
</feature>
<evidence type="ECO:0000313" key="8">
    <source>
        <dbReference type="Proteomes" id="UP000326852"/>
    </source>
</evidence>
<comment type="cofactor">
    <cofactor evidence="1">
        <name>Mg(2+)</name>
        <dbReference type="ChEBI" id="CHEBI:18420"/>
    </cofactor>
</comment>
<name>A0A5N6MSX0_9MICC</name>
<dbReference type="EMBL" id="VTFX01000001">
    <property type="protein sequence ID" value="KAD4059903.1"/>
    <property type="molecule type" value="Genomic_DNA"/>
</dbReference>
<dbReference type="PANTHER" id="PTHR32308:SF10">
    <property type="entry name" value="CITRATE LYASE SUBUNIT BETA"/>
    <property type="match status" value="1"/>
</dbReference>
<feature type="domain" description="HpcH/HpaI aldolase/citrate lyase" evidence="6">
    <location>
        <begin position="8"/>
        <end position="218"/>
    </location>
</feature>
<keyword evidence="3 5" id="KW-0460">Magnesium</keyword>
<feature type="binding site" evidence="4">
    <location>
        <position position="70"/>
    </location>
    <ligand>
        <name>substrate</name>
    </ligand>
</feature>
<comment type="caution">
    <text evidence="7">The sequence shown here is derived from an EMBL/GenBank/DDBJ whole genome shotgun (WGS) entry which is preliminary data.</text>
</comment>
<dbReference type="Pfam" id="PF03328">
    <property type="entry name" value="HpcH_HpaI"/>
    <property type="match status" value="1"/>
</dbReference>
<dbReference type="GO" id="GO:0000287">
    <property type="term" value="F:magnesium ion binding"/>
    <property type="evidence" value="ECO:0007669"/>
    <property type="project" value="TreeGrafter"/>
</dbReference>
<dbReference type="SUPFAM" id="SSF51621">
    <property type="entry name" value="Phosphoenolpyruvate/pyruvate domain"/>
    <property type="match status" value="1"/>
</dbReference>
<dbReference type="InterPro" id="IPR040442">
    <property type="entry name" value="Pyrv_kinase-like_dom_sf"/>
</dbReference>
<reference evidence="7 8" key="1">
    <citation type="submission" date="2019-08" db="EMBL/GenBank/DDBJ databases">
        <title>Arthrobacter sp. nov., isolated from plateau pika and Tibetan wild ass.</title>
        <authorList>
            <person name="Ge Y."/>
        </authorList>
    </citation>
    <scope>NUCLEOTIDE SEQUENCE [LARGE SCALE GENOMIC DNA]</scope>
    <source>
        <strain evidence="7 8">785</strain>
    </source>
</reference>
<dbReference type="PIRSF" id="PIRSF015582">
    <property type="entry name" value="Cit_lyase_B"/>
    <property type="match status" value="1"/>
</dbReference>
<dbReference type="RefSeq" id="WP_152271160.1">
    <property type="nucleotide sequence ID" value="NZ_VTFX01000001.1"/>
</dbReference>
<proteinExistence type="predicted"/>
<organism evidence="7 8">
    <name type="scientific">Arthrobacter yangruifuii</name>
    <dbReference type="NCBI Taxonomy" id="2606616"/>
    <lineage>
        <taxon>Bacteria</taxon>
        <taxon>Bacillati</taxon>
        <taxon>Actinomycetota</taxon>
        <taxon>Actinomycetes</taxon>
        <taxon>Micrococcales</taxon>
        <taxon>Micrococcaceae</taxon>
        <taxon>Arthrobacter</taxon>
    </lineage>
</organism>
<dbReference type="InterPro" id="IPR011206">
    <property type="entry name" value="Citrate_lyase_beta/mcl1/mcl2"/>
</dbReference>
<evidence type="ECO:0000256" key="2">
    <source>
        <dbReference type="ARBA" id="ARBA00022723"/>
    </source>
</evidence>
<accession>A0A5N6MSX0</accession>
<dbReference type="Proteomes" id="UP000326852">
    <property type="component" value="Unassembled WGS sequence"/>
</dbReference>
<dbReference type="InterPro" id="IPR005000">
    <property type="entry name" value="Aldolase/citrate-lyase_domain"/>
</dbReference>
<keyword evidence="7" id="KW-0456">Lyase</keyword>
<dbReference type="GO" id="GO:0006107">
    <property type="term" value="P:oxaloacetate metabolic process"/>
    <property type="evidence" value="ECO:0007669"/>
    <property type="project" value="TreeGrafter"/>
</dbReference>
<evidence type="ECO:0000256" key="4">
    <source>
        <dbReference type="PIRSR" id="PIRSR015582-1"/>
    </source>
</evidence>
<feature type="binding site" evidence="4">
    <location>
        <position position="123"/>
    </location>
    <ligand>
        <name>substrate</name>
    </ligand>
</feature>
<dbReference type="Gene3D" id="3.20.20.60">
    <property type="entry name" value="Phosphoenolpyruvate-binding domains"/>
    <property type="match status" value="1"/>
</dbReference>
<dbReference type="InterPro" id="IPR015813">
    <property type="entry name" value="Pyrv/PenolPyrv_kinase-like_dom"/>
</dbReference>
<dbReference type="PANTHER" id="PTHR32308">
    <property type="entry name" value="LYASE BETA SUBUNIT, PUTATIVE (AFU_ORTHOLOGUE AFUA_4G13030)-RELATED"/>
    <property type="match status" value="1"/>
</dbReference>
<dbReference type="AlphaFoldDB" id="A0A5N6MSX0"/>
<evidence type="ECO:0000256" key="3">
    <source>
        <dbReference type="ARBA" id="ARBA00022842"/>
    </source>
</evidence>
<keyword evidence="2 5" id="KW-0479">Metal-binding</keyword>
<keyword evidence="8" id="KW-1185">Reference proteome</keyword>
<evidence type="ECO:0000256" key="5">
    <source>
        <dbReference type="PIRSR" id="PIRSR015582-2"/>
    </source>
</evidence>
<dbReference type="GO" id="GO:0016829">
    <property type="term" value="F:lyase activity"/>
    <property type="evidence" value="ECO:0007669"/>
    <property type="project" value="UniProtKB-KW"/>
</dbReference>
<sequence length="287" mass="29213">MSRPVIVALYAPADRPERFDKALRAGADAVIVDLEDAVAASHKASARAALADFAACWEACGAGAPAVQVRLNAAGSAEHQADLAAVAGLPSVFGVRLPKTSSAGDIAALRAALPGREVHALLESALAVERAFEIACSGVSTLASGEADLRAELGVPAGPAGEAGLAWSRSRIVNAAAAAGLPAPLMAVYADVADLGGLEASCRTGRGLGFGGRTAVHPRQLEVIRRVFTPDAAEVARARRIIDGVRTAAADGTGAFVLADGTFIDVAMVRAAKRVIALAGPERRMDR</sequence>
<gene>
    <name evidence="7" type="ORF">GD627_02120</name>
</gene>
<evidence type="ECO:0000313" key="7">
    <source>
        <dbReference type="EMBL" id="KAD4059903.1"/>
    </source>
</evidence>
<protein>
    <submittedName>
        <fullName evidence="7">CoA ester lyase</fullName>
    </submittedName>
</protein>
<feature type="binding site" evidence="5">
    <location>
        <position position="148"/>
    </location>
    <ligand>
        <name>Mg(2+)</name>
        <dbReference type="ChEBI" id="CHEBI:18420"/>
    </ligand>
</feature>
<evidence type="ECO:0000256" key="1">
    <source>
        <dbReference type="ARBA" id="ARBA00001946"/>
    </source>
</evidence>